<name>A0A5C7AY90_9BACT</name>
<dbReference type="AlphaFoldDB" id="A0A5C7AY90"/>
<dbReference type="PROSITE" id="PS51257">
    <property type="entry name" value="PROKAR_LIPOPROTEIN"/>
    <property type="match status" value="1"/>
</dbReference>
<proteinExistence type="predicted"/>
<comment type="caution">
    <text evidence="2">The sequence shown here is derived from an EMBL/GenBank/DDBJ whole genome shotgun (WGS) entry which is preliminary data.</text>
</comment>
<dbReference type="RefSeq" id="WP_146915644.1">
    <property type="nucleotide sequence ID" value="NZ_VORW01000002.1"/>
</dbReference>
<protein>
    <submittedName>
        <fullName evidence="2">RagB/SusD family nutrient uptake outer membrane protein</fullName>
    </submittedName>
</protein>
<dbReference type="EMBL" id="VORW01000002">
    <property type="protein sequence ID" value="TXE13491.1"/>
    <property type="molecule type" value="Genomic_DNA"/>
</dbReference>
<dbReference type="SUPFAM" id="SSF48452">
    <property type="entry name" value="TPR-like"/>
    <property type="match status" value="1"/>
</dbReference>
<dbReference type="InterPro" id="IPR033985">
    <property type="entry name" value="SusD-like_N"/>
</dbReference>
<sequence length="438" mass="50149">MKAIKNRFLLLIASLGLISCEGFLDEKPEKSILVPQTVEDVRALLDYYTNLNDNALADFILADDWVTEDANWESLSPWEQNTYLWKQQVFEPSERSTDYTKLYRKIFTANVSLEVLEGLGIGAEVRSLRGEALFIRALAYFQLSQLFLPSPMLGGDEIKLPVKLNPNVNESSQWWPVSKVLIQVEQDLVEAFELVGSSSQFKNRPNKQVVKAVLARLYLYEERWEDALNAANYILEQGTVSLLDYHEMDSTAAYPFSLFNSEVMYYGITSSFSVTASSATYINPDLMGKYEEGDLRKPLFFTESGEKHLFKGSYNGDYNLFTGISLPEMYLSGAEALVRMDRVQDGLDLMAILAEKRYQSMDFWDGNLSKNPLDLVLEERQKELVFRGTRWMDMKRLHALGELDDVPTREIADQNYQLTGSDKLYLILPSYELELENN</sequence>
<accession>A0A5C7AY90</accession>
<evidence type="ECO:0000259" key="1">
    <source>
        <dbReference type="Pfam" id="PF14322"/>
    </source>
</evidence>
<reference evidence="2 3" key="1">
    <citation type="submission" date="2019-08" db="EMBL/GenBank/DDBJ databases">
        <title>Genomes sequence of Algoriphagus aquimarinus ACAM450.</title>
        <authorList>
            <person name="Bowman J.P."/>
        </authorList>
    </citation>
    <scope>NUCLEOTIDE SEQUENCE [LARGE SCALE GENOMIC DNA]</scope>
    <source>
        <strain evidence="2 3">ACAM 450</strain>
    </source>
</reference>
<gene>
    <name evidence="2" type="ORF">ESV85_05820</name>
</gene>
<dbReference type="OrthoDB" id="653598at2"/>
<dbReference type="Gene3D" id="1.25.40.390">
    <property type="match status" value="1"/>
</dbReference>
<dbReference type="InterPro" id="IPR011990">
    <property type="entry name" value="TPR-like_helical_dom_sf"/>
</dbReference>
<organism evidence="2 3">
    <name type="scientific">Algoriphagus aquimarinus</name>
    <dbReference type="NCBI Taxonomy" id="237018"/>
    <lineage>
        <taxon>Bacteria</taxon>
        <taxon>Pseudomonadati</taxon>
        <taxon>Bacteroidota</taxon>
        <taxon>Cytophagia</taxon>
        <taxon>Cytophagales</taxon>
        <taxon>Cyclobacteriaceae</taxon>
        <taxon>Algoriphagus</taxon>
    </lineage>
</organism>
<evidence type="ECO:0000313" key="3">
    <source>
        <dbReference type="Proteomes" id="UP000321935"/>
    </source>
</evidence>
<dbReference type="Pfam" id="PF14322">
    <property type="entry name" value="SusD-like_3"/>
    <property type="match status" value="1"/>
</dbReference>
<evidence type="ECO:0000313" key="2">
    <source>
        <dbReference type="EMBL" id="TXE13491.1"/>
    </source>
</evidence>
<feature type="domain" description="SusD-like N-terminal" evidence="1">
    <location>
        <begin position="23"/>
        <end position="219"/>
    </location>
</feature>
<dbReference type="Proteomes" id="UP000321935">
    <property type="component" value="Unassembled WGS sequence"/>
</dbReference>